<organism evidence="1">
    <name type="scientific">Daphnia magna</name>
    <dbReference type="NCBI Taxonomy" id="35525"/>
    <lineage>
        <taxon>Eukaryota</taxon>
        <taxon>Metazoa</taxon>
        <taxon>Ecdysozoa</taxon>
        <taxon>Arthropoda</taxon>
        <taxon>Crustacea</taxon>
        <taxon>Branchiopoda</taxon>
        <taxon>Diplostraca</taxon>
        <taxon>Cladocera</taxon>
        <taxon>Anomopoda</taxon>
        <taxon>Daphniidae</taxon>
        <taxon>Daphnia</taxon>
    </lineage>
</organism>
<dbReference type="EMBL" id="GDIQ01040777">
    <property type="protein sequence ID" value="JAN53960.1"/>
    <property type="molecule type" value="Transcribed_RNA"/>
</dbReference>
<accession>A0A0P5ZSY3</accession>
<reference evidence="1" key="1">
    <citation type="submission" date="2015-10" db="EMBL/GenBank/DDBJ databases">
        <title>EvidentialGene: Evidence-directed Construction of Complete mRNA Transcriptomes without Genomes.</title>
        <authorList>
            <person name="Gilbert D.G."/>
        </authorList>
    </citation>
    <scope>NUCLEOTIDE SEQUENCE</scope>
</reference>
<sequence>MDMTFVFLGTWLQVSDCITGRNSDAASDARESYGLLLNIANNPDPSKNNIKIGCSLTERGTKIHWQQRVLKSLLLKESTFCQQISISLCHHHT</sequence>
<protein>
    <submittedName>
        <fullName evidence="1">Uncharacterized protein</fullName>
    </submittedName>
</protein>
<evidence type="ECO:0000313" key="1">
    <source>
        <dbReference type="EMBL" id="JAN53960.1"/>
    </source>
</evidence>
<dbReference type="AlphaFoldDB" id="A0A0P5ZSY3"/>
<name>A0A0P5ZSY3_9CRUS</name>
<proteinExistence type="predicted"/>